<feature type="domain" description="PABC" evidence="5">
    <location>
        <begin position="756"/>
        <end position="833"/>
    </location>
</feature>
<dbReference type="InterPro" id="IPR036053">
    <property type="entry name" value="PABP-dom"/>
</dbReference>
<evidence type="ECO:0000256" key="2">
    <source>
        <dbReference type="PROSITE-ProRule" id="PRU00176"/>
    </source>
</evidence>
<feature type="domain" description="RRM" evidence="4">
    <location>
        <begin position="170"/>
        <end position="243"/>
    </location>
</feature>
<dbReference type="PROSITE" id="PS50102">
    <property type="entry name" value="RRM"/>
    <property type="match status" value="2"/>
</dbReference>
<feature type="compositionally biased region" description="Pro residues" evidence="3">
    <location>
        <begin position="416"/>
        <end position="430"/>
    </location>
</feature>
<feature type="compositionally biased region" description="Basic and acidic residues" evidence="3">
    <location>
        <begin position="396"/>
        <end position="410"/>
    </location>
</feature>
<dbReference type="Proteomes" id="UP001209540">
    <property type="component" value="Unassembled WGS sequence"/>
</dbReference>
<organism evidence="6 7">
    <name type="scientific">Phascolomyces articulosus</name>
    <dbReference type="NCBI Taxonomy" id="60185"/>
    <lineage>
        <taxon>Eukaryota</taxon>
        <taxon>Fungi</taxon>
        <taxon>Fungi incertae sedis</taxon>
        <taxon>Mucoromycota</taxon>
        <taxon>Mucoromycotina</taxon>
        <taxon>Mucoromycetes</taxon>
        <taxon>Mucorales</taxon>
        <taxon>Lichtheimiaceae</taxon>
        <taxon>Phascolomyces</taxon>
    </lineage>
</organism>
<feature type="region of interest" description="Disordered" evidence="3">
    <location>
        <begin position="266"/>
        <end position="305"/>
    </location>
</feature>
<dbReference type="GO" id="GO:0003723">
    <property type="term" value="F:RNA binding"/>
    <property type="evidence" value="ECO:0007669"/>
    <property type="project" value="UniProtKB-UniRule"/>
</dbReference>
<dbReference type="Gene3D" id="3.30.70.330">
    <property type="match status" value="3"/>
</dbReference>
<comment type="caution">
    <text evidence="6">The sequence shown here is derived from an EMBL/GenBank/DDBJ whole genome shotgun (WGS) entry which is preliminary data.</text>
</comment>
<comment type="similarity">
    <text evidence="1">Belongs to the polyadenylate-binding protein type-1 family.</text>
</comment>
<feature type="domain" description="RRM" evidence="4">
    <location>
        <begin position="316"/>
        <end position="394"/>
    </location>
</feature>
<name>A0AAD5K832_9FUNG</name>
<feature type="region of interest" description="Disordered" evidence="3">
    <location>
        <begin position="505"/>
        <end position="611"/>
    </location>
</feature>
<feature type="compositionally biased region" description="Low complexity" evidence="3">
    <location>
        <begin position="687"/>
        <end position="696"/>
    </location>
</feature>
<gene>
    <name evidence="6" type="ORF">BDA99DRAFT_532968</name>
</gene>
<dbReference type="Pfam" id="PF00658">
    <property type="entry name" value="MLLE"/>
    <property type="match status" value="1"/>
</dbReference>
<evidence type="ECO:0000313" key="6">
    <source>
        <dbReference type="EMBL" id="KAI9274319.1"/>
    </source>
</evidence>
<dbReference type="Pfam" id="PF00076">
    <property type="entry name" value="RRM_1"/>
    <property type="match status" value="2"/>
</dbReference>
<evidence type="ECO:0000256" key="3">
    <source>
        <dbReference type="SAM" id="MobiDB-lite"/>
    </source>
</evidence>
<dbReference type="EMBL" id="JAIXMP010000004">
    <property type="protein sequence ID" value="KAI9274319.1"/>
    <property type="molecule type" value="Genomic_DNA"/>
</dbReference>
<protein>
    <recommendedName>
        <fullName evidence="8">Polyadenylate tail-binding protein</fullName>
    </recommendedName>
</protein>
<reference evidence="6" key="2">
    <citation type="submission" date="2023-02" db="EMBL/GenBank/DDBJ databases">
        <authorList>
            <consortium name="DOE Joint Genome Institute"/>
            <person name="Mondo S.J."/>
            <person name="Chang Y."/>
            <person name="Wang Y."/>
            <person name="Ahrendt S."/>
            <person name="Andreopoulos W."/>
            <person name="Barry K."/>
            <person name="Beard J."/>
            <person name="Benny G.L."/>
            <person name="Blankenship S."/>
            <person name="Bonito G."/>
            <person name="Cuomo C."/>
            <person name="Desiro A."/>
            <person name="Gervers K.A."/>
            <person name="Hundley H."/>
            <person name="Kuo A."/>
            <person name="LaButti K."/>
            <person name="Lang B.F."/>
            <person name="Lipzen A."/>
            <person name="O'Donnell K."/>
            <person name="Pangilinan J."/>
            <person name="Reynolds N."/>
            <person name="Sandor L."/>
            <person name="Smith M.W."/>
            <person name="Tsang A."/>
            <person name="Grigoriev I.V."/>
            <person name="Stajich J.E."/>
            <person name="Spatafora J.W."/>
        </authorList>
    </citation>
    <scope>NUCLEOTIDE SEQUENCE</scope>
    <source>
        <strain evidence="6">RSA 2281</strain>
    </source>
</reference>
<feature type="compositionally biased region" description="Low complexity" evidence="3">
    <location>
        <begin position="441"/>
        <end position="463"/>
    </location>
</feature>
<feature type="region of interest" description="Disordered" evidence="3">
    <location>
        <begin position="674"/>
        <end position="702"/>
    </location>
</feature>
<dbReference type="CDD" id="cd00590">
    <property type="entry name" value="RRM_SF"/>
    <property type="match status" value="2"/>
</dbReference>
<feature type="compositionally biased region" description="Low complexity" evidence="3">
    <location>
        <begin position="132"/>
        <end position="150"/>
    </location>
</feature>
<accession>A0AAD5K832</accession>
<feature type="compositionally biased region" description="Polar residues" evidence="3">
    <location>
        <begin position="597"/>
        <end position="610"/>
    </location>
</feature>
<feature type="compositionally biased region" description="Polar residues" evidence="3">
    <location>
        <begin position="516"/>
        <end position="525"/>
    </location>
</feature>
<keyword evidence="7" id="KW-1185">Reference proteome</keyword>
<feature type="region of interest" description="Disordered" evidence="3">
    <location>
        <begin position="396"/>
        <end position="471"/>
    </location>
</feature>
<sequence>MTEIVSEKPIVRLPKKRESILLTDRTTSMVTTMKPPLVYRDALVSDRLYTEGIPSTVSENDILDLVQSCDPEEVQLNRMDGTGCIRFSSINKADRAYTLFNDATLKNQVSFRLKMLPPFSRHLHQRRRRHGSGTTSGSGSSSSGSSNNNSHPTNTMNDEEDYEEPVASSGIYQIRNLPLGTTNHILYDYFRPYGPMKLCKIIMDHHGKGFKGTALVQYFHIKDAEMAIKTMNNRIIQGNTINVFPFIPKKSRTHSSEGLMFLNQQPSHLSNTSTSPTKTLDGNNNINNNGSHGDNNNNSNGTNGAAAGEGGSVDYTNLYIKNLDLDVKSSDLFKHFRQYGRIISARVMKNPDTDKSKGFGFVSFGRAEEARWALEEMNNKCILSKPIIVAYHEPKKPRTEKNGRPHDMIRRFSTPGIPPHPPPPYMPVAPPISEYIDYSKPQQQQQQQQQPSPAPAPTTRRPPMTNHNTSPGAMAVVNEKFTNNNHNNNHTIKKRHYTMTHIPTTTTASKTPAIATATTNGTTHPNKPLFIPSPPLHQQQLQQPQQQPQQQQPHFQQYSNQGNHQQRPSHPQQQNHQHQQQQQQTKPPALIRRRSSNESVTSAMTETTPDLQKHRMTDAVIRVGVKNNVEDIVEMLLTLKRKERSLCLFNQNILREQIKLAKSALEICKDDDDEVNGLGTDSPPTPVVQLQQQQQPYQPPLPSSSLPPAFSMPFATQRVSRAIPIVAPPQPTPPPSAQMASNTPATDKLVKPTPNSIDQLLMSLEGLPLTQQKEKLGDRLFPYVKATGVKHAPKVTVRLLDTIPLDELARTMHDQVVLKTKVDVAVASLQQSQ</sequence>
<keyword evidence="2" id="KW-0694">RNA-binding</keyword>
<proteinExistence type="inferred from homology"/>
<dbReference type="InterPro" id="IPR050441">
    <property type="entry name" value="RBM"/>
</dbReference>
<dbReference type="InterPro" id="IPR012677">
    <property type="entry name" value="Nucleotide-bd_a/b_plait_sf"/>
</dbReference>
<feature type="region of interest" description="Disordered" evidence="3">
    <location>
        <begin position="122"/>
        <end position="165"/>
    </location>
</feature>
<dbReference type="PANTHER" id="PTHR48034">
    <property type="entry name" value="TRANSFORMER-2 SEX-DETERMINING PROTEIN-RELATED"/>
    <property type="match status" value="1"/>
</dbReference>
<dbReference type="SMART" id="SM00360">
    <property type="entry name" value="RRM"/>
    <property type="match status" value="3"/>
</dbReference>
<dbReference type="InterPro" id="IPR000504">
    <property type="entry name" value="RRM_dom"/>
</dbReference>
<dbReference type="InterPro" id="IPR002004">
    <property type="entry name" value="PABP_HYD_C"/>
</dbReference>
<dbReference type="AlphaFoldDB" id="A0AAD5K832"/>
<feature type="compositionally biased region" description="Low complexity" evidence="3">
    <location>
        <begin position="564"/>
        <end position="588"/>
    </location>
</feature>
<dbReference type="PROSITE" id="PS51309">
    <property type="entry name" value="PABC"/>
    <property type="match status" value="1"/>
</dbReference>
<dbReference type="Gene3D" id="1.10.1900.10">
    <property type="entry name" value="c-terminal domain of poly(a) binding protein"/>
    <property type="match status" value="1"/>
</dbReference>
<dbReference type="SMART" id="SM00517">
    <property type="entry name" value="PolyA"/>
    <property type="match status" value="1"/>
</dbReference>
<reference evidence="6" key="1">
    <citation type="journal article" date="2022" name="IScience">
        <title>Evolution of zygomycete secretomes and the origins of terrestrial fungal ecologies.</title>
        <authorList>
            <person name="Chang Y."/>
            <person name="Wang Y."/>
            <person name="Mondo S."/>
            <person name="Ahrendt S."/>
            <person name="Andreopoulos W."/>
            <person name="Barry K."/>
            <person name="Beard J."/>
            <person name="Benny G.L."/>
            <person name="Blankenship S."/>
            <person name="Bonito G."/>
            <person name="Cuomo C."/>
            <person name="Desiro A."/>
            <person name="Gervers K.A."/>
            <person name="Hundley H."/>
            <person name="Kuo A."/>
            <person name="LaButti K."/>
            <person name="Lang B.F."/>
            <person name="Lipzen A."/>
            <person name="O'Donnell K."/>
            <person name="Pangilinan J."/>
            <person name="Reynolds N."/>
            <person name="Sandor L."/>
            <person name="Smith M.E."/>
            <person name="Tsang A."/>
            <person name="Grigoriev I.V."/>
            <person name="Stajich J.E."/>
            <person name="Spatafora J.W."/>
        </authorList>
    </citation>
    <scope>NUCLEOTIDE SEQUENCE</scope>
    <source>
        <strain evidence="6">RSA 2281</strain>
    </source>
</reference>
<dbReference type="InterPro" id="IPR035979">
    <property type="entry name" value="RBD_domain_sf"/>
</dbReference>
<feature type="compositionally biased region" description="Polar residues" evidence="3">
    <location>
        <begin position="266"/>
        <end position="281"/>
    </location>
</feature>
<evidence type="ECO:0000256" key="1">
    <source>
        <dbReference type="ARBA" id="ARBA00008557"/>
    </source>
</evidence>
<evidence type="ECO:0000259" key="4">
    <source>
        <dbReference type="PROSITE" id="PS50102"/>
    </source>
</evidence>
<feature type="compositionally biased region" description="Basic residues" evidence="3">
    <location>
        <begin position="122"/>
        <end position="131"/>
    </location>
</feature>
<feature type="compositionally biased region" description="Low complexity" evidence="3">
    <location>
        <begin position="536"/>
        <end position="557"/>
    </location>
</feature>
<feature type="compositionally biased region" description="Low complexity" evidence="3">
    <location>
        <begin position="282"/>
        <end position="305"/>
    </location>
</feature>
<dbReference type="SUPFAM" id="SSF54928">
    <property type="entry name" value="RNA-binding domain, RBD"/>
    <property type="match status" value="2"/>
</dbReference>
<evidence type="ECO:0008006" key="8">
    <source>
        <dbReference type="Google" id="ProtNLM"/>
    </source>
</evidence>
<evidence type="ECO:0000259" key="5">
    <source>
        <dbReference type="PROSITE" id="PS51309"/>
    </source>
</evidence>
<evidence type="ECO:0000313" key="7">
    <source>
        <dbReference type="Proteomes" id="UP001209540"/>
    </source>
</evidence>
<dbReference type="SUPFAM" id="SSF63570">
    <property type="entry name" value="PABC (PABP) domain"/>
    <property type="match status" value="1"/>
</dbReference>